<evidence type="ECO:0000313" key="2">
    <source>
        <dbReference type="EMBL" id="QEG41377.1"/>
    </source>
</evidence>
<evidence type="ECO:0000313" key="3">
    <source>
        <dbReference type="Proteomes" id="UP000325286"/>
    </source>
</evidence>
<reference evidence="2 3" key="1">
    <citation type="submission" date="2019-08" db="EMBL/GenBank/DDBJ databases">
        <title>Deep-cultivation of Planctomycetes and their phenomic and genomic characterization uncovers novel biology.</title>
        <authorList>
            <person name="Wiegand S."/>
            <person name="Jogler M."/>
            <person name="Boedeker C."/>
            <person name="Pinto D."/>
            <person name="Vollmers J."/>
            <person name="Rivas-Marin E."/>
            <person name="Kohn T."/>
            <person name="Peeters S.H."/>
            <person name="Heuer A."/>
            <person name="Rast P."/>
            <person name="Oberbeckmann S."/>
            <person name="Bunk B."/>
            <person name="Jeske O."/>
            <person name="Meyerdierks A."/>
            <person name="Storesund J.E."/>
            <person name="Kallscheuer N."/>
            <person name="Luecker S."/>
            <person name="Lage O.M."/>
            <person name="Pohl T."/>
            <person name="Merkel B.J."/>
            <person name="Hornburger P."/>
            <person name="Mueller R.-W."/>
            <person name="Bruemmer F."/>
            <person name="Labrenz M."/>
            <person name="Spormann A.M."/>
            <person name="Op den Camp H."/>
            <person name="Overmann J."/>
            <person name="Amann R."/>
            <person name="Jetten M.S.M."/>
            <person name="Mascher T."/>
            <person name="Medema M.H."/>
            <person name="Devos D.P."/>
            <person name="Kaster A.-K."/>
            <person name="Ovreas L."/>
            <person name="Rohde M."/>
            <person name="Galperin M.Y."/>
            <person name="Jogler C."/>
        </authorList>
    </citation>
    <scope>NUCLEOTIDE SEQUENCE [LARGE SCALE GENOMIC DNA]</scope>
    <source>
        <strain evidence="2 3">UC8</strain>
    </source>
</reference>
<dbReference type="Proteomes" id="UP000325286">
    <property type="component" value="Chromosome"/>
</dbReference>
<dbReference type="AlphaFoldDB" id="A0A5B9QQJ8"/>
<sequence>MPLYEYDCKTCQHSVEVLLNRSDEQPECPECGGHQLERLLSVPATPSVRSGVSLPTASQDCGAPRCCGGGGCQI</sequence>
<dbReference type="Pfam" id="PF09723">
    <property type="entry name" value="Zn_ribbon_8"/>
    <property type="match status" value="1"/>
</dbReference>
<dbReference type="NCBIfam" id="TIGR02605">
    <property type="entry name" value="CxxC_CxxC_SSSS"/>
    <property type="match status" value="1"/>
</dbReference>
<dbReference type="RefSeq" id="WP_084427333.1">
    <property type="nucleotide sequence ID" value="NZ_CP042914.1"/>
</dbReference>
<dbReference type="KEGG" id="rul:UC8_33970"/>
<dbReference type="EMBL" id="CP042914">
    <property type="protein sequence ID" value="QEG41377.1"/>
    <property type="molecule type" value="Genomic_DNA"/>
</dbReference>
<organism evidence="2 3">
    <name type="scientific">Roseimaritima ulvae</name>
    <dbReference type="NCBI Taxonomy" id="980254"/>
    <lineage>
        <taxon>Bacteria</taxon>
        <taxon>Pseudomonadati</taxon>
        <taxon>Planctomycetota</taxon>
        <taxon>Planctomycetia</taxon>
        <taxon>Pirellulales</taxon>
        <taxon>Pirellulaceae</taxon>
        <taxon>Roseimaritima</taxon>
    </lineage>
</organism>
<gene>
    <name evidence="2" type="ORF">UC8_33970</name>
</gene>
<protein>
    <submittedName>
        <fullName evidence="2">Zinc ribbon domain protein</fullName>
    </submittedName>
</protein>
<dbReference type="OrthoDB" id="9813321at2"/>
<evidence type="ECO:0000259" key="1">
    <source>
        <dbReference type="SMART" id="SM00834"/>
    </source>
</evidence>
<dbReference type="InterPro" id="IPR013429">
    <property type="entry name" value="Regulatory_FmdB_Zinc_ribbon"/>
</dbReference>
<feature type="domain" description="Putative regulatory protein FmdB zinc ribbon" evidence="1">
    <location>
        <begin position="1"/>
        <end position="41"/>
    </location>
</feature>
<name>A0A5B9QQJ8_9BACT</name>
<dbReference type="SMART" id="SM00834">
    <property type="entry name" value="CxxC_CXXC_SSSS"/>
    <property type="match status" value="1"/>
</dbReference>
<keyword evidence="3" id="KW-1185">Reference proteome</keyword>
<accession>A0A5B9QQJ8</accession>
<proteinExistence type="predicted"/>